<dbReference type="InterPro" id="IPR011032">
    <property type="entry name" value="GroES-like_sf"/>
</dbReference>
<feature type="active site" description="Proton donor; for dehydratase activity" evidence="5">
    <location>
        <position position="1257"/>
    </location>
</feature>
<dbReference type="InterPro" id="IPR056501">
    <property type="entry name" value="NAD-bd_HRPKS_sdrA"/>
</dbReference>
<dbReference type="PANTHER" id="PTHR43775:SF29">
    <property type="entry name" value="ASPERFURANONE POLYKETIDE SYNTHASE AFOG-RELATED"/>
    <property type="match status" value="1"/>
</dbReference>
<dbReference type="Gene3D" id="3.40.366.10">
    <property type="entry name" value="Malonyl-Coenzyme A Acyl Carrier Protein, domain 2"/>
    <property type="match status" value="1"/>
</dbReference>
<keyword evidence="1" id="KW-0596">Phosphopantetheine</keyword>
<dbReference type="Pfam" id="PF00109">
    <property type="entry name" value="ketoacyl-synt"/>
    <property type="match status" value="1"/>
</dbReference>
<dbReference type="InterPro" id="IPR014030">
    <property type="entry name" value="Ketoacyl_synth_N"/>
</dbReference>
<comment type="caution">
    <text evidence="9">The sequence shown here is derived from an EMBL/GenBank/DDBJ whole genome shotgun (WGS) entry which is preliminary data.</text>
</comment>
<feature type="region of interest" description="N-terminal hotdog fold" evidence="5">
    <location>
        <begin position="1032"/>
        <end position="1166"/>
    </location>
</feature>
<dbReference type="Gene3D" id="3.40.50.150">
    <property type="entry name" value="Vaccinia Virus protein VP39"/>
    <property type="match status" value="1"/>
</dbReference>
<dbReference type="GO" id="GO:0006633">
    <property type="term" value="P:fatty acid biosynthetic process"/>
    <property type="evidence" value="ECO:0007669"/>
    <property type="project" value="TreeGrafter"/>
</dbReference>
<keyword evidence="10" id="KW-1185">Reference proteome</keyword>
<dbReference type="InterPro" id="IPR016039">
    <property type="entry name" value="Thiolase-like"/>
</dbReference>
<dbReference type="SUPFAM" id="SSF53335">
    <property type="entry name" value="S-adenosyl-L-methionine-dependent methyltransferases"/>
    <property type="match status" value="1"/>
</dbReference>
<dbReference type="GO" id="GO:0016491">
    <property type="term" value="F:oxidoreductase activity"/>
    <property type="evidence" value="ECO:0007669"/>
    <property type="project" value="InterPro"/>
</dbReference>
<dbReference type="GO" id="GO:0030639">
    <property type="term" value="P:polyketide biosynthetic process"/>
    <property type="evidence" value="ECO:0007669"/>
    <property type="project" value="UniProtKB-ARBA"/>
</dbReference>
<dbReference type="CDD" id="cd05195">
    <property type="entry name" value="enoyl_red"/>
    <property type="match status" value="1"/>
</dbReference>
<evidence type="ECO:0000256" key="5">
    <source>
        <dbReference type="PROSITE-ProRule" id="PRU01363"/>
    </source>
</evidence>
<evidence type="ECO:0000256" key="2">
    <source>
        <dbReference type="ARBA" id="ARBA00022553"/>
    </source>
</evidence>
<dbReference type="GeneID" id="81441022"/>
<dbReference type="PROSITE" id="PS50075">
    <property type="entry name" value="CARRIER"/>
    <property type="match status" value="1"/>
</dbReference>
<sequence length="2612" mass="288400">MKEIPIILETTGSEVFEECITQSDIGDSEPSKGPPNDLAILKEDASMPIAVIGMGFRGPADATDTNRLWQMMLEKREAWSAIPKERWNNKAFYHPDHARHGTINVEGGHFIAEDLSLFDAPFFNMTSDEAAAMDPQQRMLLEVSYEGLENAGIPLTRVTGTRTSCFVGSFCADYTDLLHRDPECVPMYQCTNAGQSRAMMANRVSYFFDLKGPSVTVDTACSGSLVALHLACQSLRTEDASMAIAAGVNLILSHEFMSTMSMMRFLSPDGRCHTFDEKANGYARGEAIACLILKPLANALRDGDTIRAVIRGAGSNQDGRTPGITLPSGTAQEALIRDVYARAGLCPSETEVVEAHGTGTQAGDPVEIGAIARSFELGHDTDRVTRIGSIKTNVGHLEGASGVAGVIKAIMMLENRVILPSRNFETPNPRISFDDWNLRVPQTPEPWDTPGPHRVSVNSFGYGGSNAHVILEDTLGYLSERGLQRWFRSPSRITRKRPRVDERAECSDPPRQRVFIISAFDESSCKSQIANIRDYLESNKDLASDEFLDDLALTLNEHRTRFMWKAAVMGSSGRVLSHSLSNNLEIRCSARKPTLGFVFTGQGAQWVGMGKELLHTYPVFSKSISRIDEYLAEMGAPFYVSGEWGLIIICEICYVADSSTGQLEELSRSPEDSQLNHPLLSQAICSALQIALVDLLALWNIYPNSVTGHSSGEIAAAYACGALSMEDAMAVAYFRGIAASQLLISPDIKGAMIAIGMSNEAIREYLGKLTTGKAGVACINSPSSVTVSGDACAIDELAEILKDKSVFFRLLAVDVAYHSHHMEIVANEYLSSIEHISPRHDHTPASQLGKVAFFSSFTGSEIQNSDMGPQYWVSNLLGQVKFSEALKNLCFETDSQQNVTGLISRRRGKRQGAAQKPSVDCLLEIGPHSALAGPVKQIIQEDTKLRTSEISYLSMLSRKNHAVSSALTAVSALATMSYPVNFEAINFPKGNGLALKPRLLVDMPSYRWNRTRSYWAEPRMSKTYRNREYPRTDLLGVPDNMACPYEWRWRNYIRTSEIPWLQDHRIQSDIIFPAAGYIAMAIEAIVQLIKDSDHIEEFILQDVRIRSALIVPEGSGVEIMTFLRDSDKGFTHESDRSYRFHIYSATLENQWTEHCAGIICAQIDSSNTDDETFADLNGFAIAPTTNNTRNISVIDIPQLYQKLHDVGLEYGPCFSNLTCVHTTQYGVCFAELTIPDTRTAMPMNFENQVIIHPCTLDSVFHTIFAALPENMDLETGPLIPVSFETVKISRQIQRSAGEILSICTHVQPGLKNNVVASISATDSVDGLSGMKPKLSVHGLRCARLQGSSNHLENRNDIPIAYGIEWQADPAFLTRENAAFLFQQQDTDPSQSLPLQASCEEHTASLIKDTVAKLSEESKETLDRTYSRYRDDLVAILQAYDKNHQIYPPNRFTSLQEENMGASCGMKDLLRVVSSHLFSLPPTNLEAFKEAQREIWNSYKELITENLAYFAAAKYVGLIGNKNPDISVLEINDGGDRPYTLFLEELAPRPGGQQDKVPHCTKYAFAFRDEDNIARARADFGHWEDIVKLEKLDLNSDLSKQEVSKDVYDVIIAPNFFYSAQNTKRGLLKIKSLLKPSGYLIIPDTFQPKRSLLDALLVTNLYHWPHETADSIQSGEKKGEILPEAGFRAEDIIEGALTVCRPLHESNLSDNKILVIREDDDETLVKFSEALIQRLSDETTVSDIMEANTHGRICVIVSDFKKSSFQSPDANMLQKLKEIFLQSEGVLWVTRGGTMHATNPQDGLAVGFARTARSESGVQPIITLDLDPNFPILDNSRVNTIVELVKTHFFQEGPPEQDTEYAERDGVVLVPRAVAQDDWNRNITMMNKAVTLSPEPFHQPDNLLLLRRNELGKNEVYFTASKQSTGIREGHIGIKVFAFALSGFDTDSGKEASDTLDAVGFGCSGQVCEVGPNVHEFSVGDRVACLGTGTAQNYYYDQAPAFQKIKDDTPYDLAASLPLAYTAAYWIVHEVARIKGGDAVLIHDAASWYGQALTEICMLGECEVFAIVSTDTQKDSISDTFQIPSWQIFVDGKDNIARRLLESADGRLPGTVMTFAESDSKIFKTLCKLAAPFGHVIHLRTRVLDRQRDCTLKSDLKNISFSTFDIFDFQPNKNASILEIWSKVMSLFIQGKLRGPSSYSVHRVTDVAKAISTISSTNYAVIVTEGDEVVQATTANAPKTLFQKDASYLVVGGLGGIGREIVSWMVEHGAKYLILVNRSGLATDTARSTLRLLLDKGIEVAVRGCDISAKRAFSEMYNEISKTMPPIRGVIQGAMILKDVHIERMTAEDYNAVLRPKYAGTWNLHNYLPKDLDFFVMLSSISGVIGNATQSAYAAGSAFMDSFAAYRNTLGLPAVSLDLGAVTSVGYLAENKELAEKMTKQGFQSTDIKILLSLVQLAISEPPTGSHSQIVTGLGDWKPGKSLANFDAPLFSHFRRRFLVNDPHEEGVDNSETLRENMRAAKTREEAILVVFEALSGKLAAQLNIPIDRIDPESPLSEFGTDSTDAAELRNWISKTLDSTVPILEILANGSILQLAGQIASRSQLLNVNDEMP</sequence>
<dbReference type="CDD" id="cd00833">
    <property type="entry name" value="PKS"/>
    <property type="match status" value="1"/>
</dbReference>
<dbReference type="SMART" id="SM00826">
    <property type="entry name" value="PKS_DH"/>
    <property type="match status" value="1"/>
</dbReference>
<feature type="region of interest" description="C-terminal hotdog fold" evidence="5">
    <location>
        <begin position="1186"/>
        <end position="1350"/>
    </location>
</feature>
<dbReference type="Pfam" id="PF14765">
    <property type="entry name" value="PS-DH"/>
    <property type="match status" value="1"/>
</dbReference>
<dbReference type="SUPFAM" id="SSF55048">
    <property type="entry name" value="Probable ACP-binding domain of malonyl-CoA ACP transacylase"/>
    <property type="match status" value="1"/>
</dbReference>
<dbReference type="InterPro" id="IPR050091">
    <property type="entry name" value="PKS_NRPS_Biosynth_Enz"/>
</dbReference>
<dbReference type="InterPro" id="IPR016036">
    <property type="entry name" value="Malonyl_transacylase_ACP-bd"/>
</dbReference>
<dbReference type="SUPFAM" id="SSF52151">
    <property type="entry name" value="FabD/lysophospholipase-like"/>
    <property type="match status" value="1"/>
</dbReference>
<dbReference type="Pfam" id="PF23114">
    <property type="entry name" value="NAD-bd_HRPKS_sdrA"/>
    <property type="match status" value="1"/>
</dbReference>
<dbReference type="Pfam" id="PF00698">
    <property type="entry name" value="Acyl_transf_1"/>
    <property type="match status" value="1"/>
</dbReference>
<dbReference type="SMART" id="SM00827">
    <property type="entry name" value="PKS_AT"/>
    <property type="match status" value="1"/>
</dbReference>
<protein>
    <recommendedName>
        <fullName evidence="11">Carrier domain-containing protein</fullName>
    </recommendedName>
</protein>
<dbReference type="Gene3D" id="1.10.1200.10">
    <property type="entry name" value="ACP-like"/>
    <property type="match status" value="1"/>
</dbReference>
<dbReference type="SMART" id="SM00825">
    <property type="entry name" value="PKS_KS"/>
    <property type="match status" value="1"/>
</dbReference>
<dbReference type="InterPro" id="IPR029063">
    <property type="entry name" value="SAM-dependent_MTases_sf"/>
</dbReference>
<dbReference type="InterPro" id="IPR036291">
    <property type="entry name" value="NAD(P)-bd_dom_sf"/>
</dbReference>
<evidence type="ECO:0000259" key="7">
    <source>
        <dbReference type="PROSITE" id="PS52004"/>
    </source>
</evidence>
<dbReference type="GO" id="GO:1901336">
    <property type="term" value="P:lactone biosynthetic process"/>
    <property type="evidence" value="ECO:0007669"/>
    <property type="project" value="UniProtKB-ARBA"/>
</dbReference>
<dbReference type="Pfam" id="PF02801">
    <property type="entry name" value="Ketoacyl-synt_C"/>
    <property type="match status" value="1"/>
</dbReference>
<dbReference type="InterPro" id="IPR016035">
    <property type="entry name" value="Acyl_Trfase/lysoPLipase"/>
</dbReference>
<dbReference type="SMART" id="SM00823">
    <property type="entry name" value="PKS_PP"/>
    <property type="match status" value="1"/>
</dbReference>
<dbReference type="InterPro" id="IPR032821">
    <property type="entry name" value="PKS_assoc"/>
</dbReference>
<evidence type="ECO:0000256" key="4">
    <source>
        <dbReference type="ARBA" id="ARBA00023268"/>
    </source>
</evidence>
<dbReference type="GO" id="GO:0031177">
    <property type="term" value="F:phosphopantetheine binding"/>
    <property type="evidence" value="ECO:0007669"/>
    <property type="project" value="InterPro"/>
</dbReference>
<dbReference type="InterPro" id="IPR057326">
    <property type="entry name" value="KR_dom"/>
</dbReference>
<dbReference type="OrthoDB" id="329835at2759"/>
<dbReference type="GO" id="GO:0004312">
    <property type="term" value="F:fatty acid synthase activity"/>
    <property type="evidence" value="ECO:0007669"/>
    <property type="project" value="TreeGrafter"/>
</dbReference>
<dbReference type="InterPro" id="IPR049900">
    <property type="entry name" value="PKS_mFAS_DH"/>
</dbReference>
<keyword evidence="3" id="KW-0808">Transferase</keyword>
<feature type="active site" description="Proton acceptor; for dehydratase activity" evidence="5">
    <location>
        <position position="1064"/>
    </location>
</feature>
<dbReference type="SUPFAM" id="SSF50129">
    <property type="entry name" value="GroES-like"/>
    <property type="match status" value="1"/>
</dbReference>
<dbReference type="Gene3D" id="3.40.47.10">
    <property type="match status" value="1"/>
</dbReference>
<gene>
    <name evidence="9" type="ORF">N7496_008924</name>
</gene>
<dbReference type="InterPro" id="IPR049551">
    <property type="entry name" value="PKS_DH_C"/>
</dbReference>
<dbReference type="InterPro" id="IPR014031">
    <property type="entry name" value="Ketoacyl_synth_C"/>
</dbReference>
<dbReference type="PROSITE" id="PS52019">
    <property type="entry name" value="PKS_MFAS_DH"/>
    <property type="match status" value="1"/>
</dbReference>
<accession>A0A9W9S178</accession>
<dbReference type="InterPro" id="IPR001227">
    <property type="entry name" value="Ac_transferase_dom_sf"/>
</dbReference>
<evidence type="ECO:0000313" key="10">
    <source>
        <dbReference type="Proteomes" id="UP001147782"/>
    </source>
</evidence>
<feature type="domain" description="Carrier" evidence="6">
    <location>
        <begin position="2521"/>
        <end position="2602"/>
    </location>
</feature>
<dbReference type="PANTHER" id="PTHR43775">
    <property type="entry name" value="FATTY ACID SYNTHASE"/>
    <property type="match status" value="1"/>
</dbReference>
<evidence type="ECO:0008006" key="11">
    <source>
        <dbReference type="Google" id="ProtNLM"/>
    </source>
</evidence>
<dbReference type="Pfam" id="PF21089">
    <property type="entry name" value="PKS_DH_N"/>
    <property type="match status" value="1"/>
</dbReference>
<dbReference type="SMART" id="SM00829">
    <property type="entry name" value="PKS_ER"/>
    <property type="match status" value="1"/>
</dbReference>
<dbReference type="SUPFAM" id="SSF53901">
    <property type="entry name" value="Thiolase-like"/>
    <property type="match status" value="1"/>
</dbReference>
<name>A0A9W9S178_9EURO</name>
<dbReference type="Pfam" id="PF08659">
    <property type="entry name" value="KR"/>
    <property type="match status" value="1"/>
</dbReference>
<dbReference type="EMBL" id="JAPZBS010000007">
    <property type="protein sequence ID" value="KAJ5369164.1"/>
    <property type="molecule type" value="Genomic_DNA"/>
</dbReference>
<feature type="domain" description="PKS/mFAS DH" evidence="8">
    <location>
        <begin position="1032"/>
        <end position="1350"/>
    </location>
</feature>
<organism evidence="9 10">
    <name type="scientific">Penicillium cataractarum</name>
    <dbReference type="NCBI Taxonomy" id="2100454"/>
    <lineage>
        <taxon>Eukaryota</taxon>
        <taxon>Fungi</taxon>
        <taxon>Dikarya</taxon>
        <taxon>Ascomycota</taxon>
        <taxon>Pezizomycotina</taxon>
        <taxon>Eurotiomycetes</taxon>
        <taxon>Eurotiomycetidae</taxon>
        <taxon>Eurotiales</taxon>
        <taxon>Aspergillaceae</taxon>
        <taxon>Penicillium</taxon>
    </lineage>
</organism>
<dbReference type="Gene3D" id="3.40.50.720">
    <property type="entry name" value="NAD(P)-binding Rossmann-like Domain"/>
    <property type="match status" value="1"/>
</dbReference>
<dbReference type="InterPro" id="IPR009081">
    <property type="entry name" value="PP-bd_ACP"/>
</dbReference>
<dbReference type="Pfam" id="PF00550">
    <property type="entry name" value="PP-binding"/>
    <property type="match status" value="1"/>
</dbReference>
<proteinExistence type="predicted"/>
<dbReference type="SMART" id="SM00822">
    <property type="entry name" value="PKS_KR"/>
    <property type="match status" value="1"/>
</dbReference>
<evidence type="ECO:0000313" key="9">
    <source>
        <dbReference type="EMBL" id="KAJ5369164.1"/>
    </source>
</evidence>
<dbReference type="InterPro" id="IPR014043">
    <property type="entry name" value="Acyl_transferase_dom"/>
</dbReference>
<evidence type="ECO:0000256" key="1">
    <source>
        <dbReference type="ARBA" id="ARBA00022450"/>
    </source>
</evidence>
<reference evidence="9" key="1">
    <citation type="submission" date="2022-11" db="EMBL/GenBank/DDBJ databases">
        <authorList>
            <person name="Petersen C."/>
        </authorList>
    </citation>
    <scope>NUCLEOTIDE SEQUENCE</scope>
    <source>
        <strain evidence="9">IBT 29864</strain>
    </source>
</reference>
<dbReference type="InterPro" id="IPR042104">
    <property type="entry name" value="PKS_dehydratase_sf"/>
</dbReference>
<dbReference type="InterPro" id="IPR036736">
    <property type="entry name" value="ACP-like_sf"/>
</dbReference>
<evidence type="ECO:0000256" key="3">
    <source>
        <dbReference type="ARBA" id="ARBA00022679"/>
    </source>
</evidence>
<evidence type="ECO:0000259" key="8">
    <source>
        <dbReference type="PROSITE" id="PS52019"/>
    </source>
</evidence>
<feature type="domain" description="Ketosynthase family 3 (KS3)" evidence="7">
    <location>
        <begin position="46"/>
        <end position="473"/>
    </location>
</feature>
<dbReference type="SUPFAM" id="SSF47336">
    <property type="entry name" value="ACP-like"/>
    <property type="match status" value="1"/>
</dbReference>
<dbReference type="InterPro" id="IPR020843">
    <property type="entry name" value="ER"/>
</dbReference>
<keyword evidence="2" id="KW-0597">Phosphoprotein</keyword>
<dbReference type="Pfam" id="PF16197">
    <property type="entry name" value="KAsynt_C_assoc"/>
    <property type="match status" value="1"/>
</dbReference>
<dbReference type="InterPro" id="IPR020841">
    <property type="entry name" value="PKS_Beta-ketoAc_synthase_dom"/>
</dbReference>
<dbReference type="InterPro" id="IPR020807">
    <property type="entry name" value="PKS_DH"/>
</dbReference>
<keyword evidence="4" id="KW-0511">Multifunctional enzyme</keyword>
<dbReference type="Gene3D" id="3.90.180.10">
    <property type="entry name" value="Medium-chain alcohol dehydrogenases, catalytic domain"/>
    <property type="match status" value="1"/>
</dbReference>
<evidence type="ECO:0000259" key="6">
    <source>
        <dbReference type="PROSITE" id="PS50075"/>
    </source>
</evidence>
<dbReference type="PROSITE" id="PS52004">
    <property type="entry name" value="KS3_2"/>
    <property type="match status" value="1"/>
</dbReference>
<dbReference type="RefSeq" id="XP_056553906.1">
    <property type="nucleotide sequence ID" value="XM_056701843.1"/>
</dbReference>
<reference evidence="9" key="2">
    <citation type="journal article" date="2023" name="IMA Fungus">
        <title>Comparative genomic study of the Penicillium genus elucidates a diverse pangenome and 15 lateral gene transfer events.</title>
        <authorList>
            <person name="Petersen C."/>
            <person name="Sorensen T."/>
            <person name="Nielsen M.R."/>
            <person name="Sondergaard T.E."/>
            <person name="Sorensen J.L."/>
            <person name="Fitzpatrick D.A."/>
            <person name="Frisvad J.C."/>
            <person name="Nielsen K.L."/>
        </authorList>
    </citation>
    <scope>NUCLEOTIDE SEQUENCE</scope>
    <source>
        <strain evidence="9">IBT 29864</strain>
    </source>
</reference>
<dbReference type="Gene3D" id="3.10.129.110">
    <property type="entry name" value="Polyketide synthase dehydratase"/>
    <property type="match status" value="1"/>
</dbReference>
<dbReference type="InterPro" id="IPR013968">
    <property type="entry name" value="PKS_KR"/>
</dbReference>
<dbReference type="InterPro" id="IPR020806">
    <property type="entry name" value="PKS_PP-bd"/>
</dbReference>
<dbReference type="InterPro" id="IPR049552">
    <property type="entry name" value="PKS_DH_N"/>
</dbReference>
<dbReference type="Proteomes" id="UP001147782">
    <property type="component" value="Unassembled WGS sequence"/>
</dbReference>
<dbReference type="SUPFAM" id="SSF51735">
    <property type="entry name" value="NAD(P)-binding Rossmann-fold domains"/>
    <property type="match status" value="2"/>
</dbReference>